<keyword evidence="2" id="KW-1185">Reference proteome</keyword>
<dbReference type="EMBL" id="BSXV01002481">
    <property type="protein sequence ID" value="GME95862.1"/>
    <property type="molecule type" value="Genomic_DNA"/>
</dbReference>
<comment type="caution">
    <text evidence="1">The sequence shown here is derived from an EMBL/GenBank/DDBJ whole genome shotgun (WGS) entry which is preliminary data.</text>
</comment>
<evidence type="ECO:0000313" key="1">
    <source>
        <dbReference type="EMBL" id="GME95862.1"/>
    </source>
</evidence>
<gene>
    <name evidence="1" type="ORF">Cboi01_000407300</name>
</gene>
<sequence length="165" mass="19351">MSDSGAIIRPIEEKDYEEWFQLFSGEKDSYLVFYKSKVPKDVVDTTFKRFLDDSIPVYCYVAVDPSTGKLIGFANYLTHYNTWTIEPTCYLNDLFVSENSRLKGTGGKLITKIYEFCDENSIKNCYWTTQFENHRAQLLYTKIGKKAGFLKYRRPKPDEKPDYYS</sequence>
<accession>A0ACB5TVX9</accession>
<reference evidence="1" key="1">
    <citation type="submission" date="2023-04" db="EMBL/GenBank/DDBJ databases">
        <title>Candida boidinii NBRC 1967.</title>
        <authorList>
            <person name="Ichikawa N."/>
            <person name="Sato H."/>
            <person name="Tonouchi N."/>
        </authorList>
    </citation>
    <scope>NUCLEOTIDE SEQUENCE</scope>
    <source>
        <strain evidence="1">NBRC 1967</strain>
    </source>
</reference>
<protein>
    <submittedName>
        <fullName evidence="1">Unnamed protein product</fullName>
    </submittedName>
</protein>
<dbReference type="Proteomes" id="UP001165101">
    <property type="component" value="Unassembled WGS sequence"/>
</dbReference>
<evidence type="ECO:0000313" key="2">
    <source>
        <dbReference type="Proteomes" id="UP001165101"/>
    </source>
</evidence>
<organism evidence="1 2">
    <name type="scientific">Candida boidinii</name>
    <name type="common">Yeast</name>
    <dbReference type="NCBI Taxonomy" id="5477"/>
    <lineage>
        <taxon>Eukaryota</taxon>
        <taxon>Fungi</taxon>
        <taxon>Dikarya</taxon>
        <taxon>Ascomycota</taxon>
        <taxon>Saccharomycotina</taxon>
        <taxon>Pichiomycetes</taxon>
        <taxon>Pichiales</taxon>
        <taxon>Pichiaceae</taxon>
        <taxon>Ogataea</taxon>
        <taxon>Ogataea/Candida clade</taxon>
    </lineage>
</organism>
<name>A0ACB5TVX9_CANBO</name>
<proteinExistence type="predicted"/>